<feature type="domain" description="Carbohydrate kinase FGGY N-terminal" evidence="4">
    <location>
        <begin position="3"/>
        <end position="245"/>
    </location>
</feature>
<dbReference type="EMBL" id="REFV01000015">
    <property type="protein sequence ID" value="RMB56612.1"/>
    <property type="molecule type" value="Genomic_DNA"/>
</dbReference>
<keyword evidence="2" id="KW-0808">Transferase</keyword>
<sequence>MKYYIGYDLGTSSLKVSLIDAGTGMNIATTQEPATEMEFQTPQPEWAEQDPELWYNNLCIATKRLFKEKTIVPKDIKGIGIAYQMHGLVTIDKSGNIVRPAIIWCDSRAVDIGDSAFAKMGSTRSLNSLLNSPANLTASKLKWIKDNEPKKFAQIHKIMLPGDYLAYRLSGETTTTKSGLSEGVFWDFKKDEVSTMLMEHFGFEENVLSSITPSLGHQCTVNKEGARSSGLTENTPIVYRAGDQPNNAMALNVLEPGEIAATGGTSGVLYAVTDSMDTQEGTRINNFAHVNHSREKPRIGKLLCLNSVGILYRWLKDNFKVSEDGYEEMNELTEKVPVGSDGLIILPFGNGAERIFNNQNIGAHILNLNLNIHTRAHFFRAALEGLAFSYAYGMEILKNDGVSAKVIRAGNDNLFRASVLPTTLATLLKQPIEIYETNGATGAARCAGLATGDFKTLQQIIEKDRVATFSPDQEGATYHEAYSKWKNALEAIQKLKTNI</sequence>
<dbReference type="InterPro" id="IPR043129">
    <property type="entry name" value="ATPase_NBD"/>
</dbReference>
<dbReference type="InterPro" id="IPR018485">
    <property type="entry name" value="FGGY_C"/>
</dbReference>
<dbReference type="InterPro" id="IPR050406">
    <property type="entry name" value="FGGY_Carb_Kinase"/>
</dbReference>
<evidence type="ECO:0000259" key="4">
    <source>
        <dbReference type="Pfam" id="PF00370"/>
    </source>
</evidence>
<keyword evidence="3 6" id="KW-0418">Kinase</keyword>
<dbReference type="InterPro" id="IPR018484">
    <property type="entry name" value="FGGY_N"/>
</dbReference>
<protein>
    <submittedName>
        <fullName evidence="6">Carbohydrate kinase</fullName>
    </submittedName>
</protein>
<dbReference type="AlphaFoldDB" id="A0A3M0G333"/>
<dbReference type="Pfam" id="PF00370">
    <property type="entry name" value="FGGY_N"/>
    <property type="match status" value="1"/>
</dbReference>
<evidence type="ECO:0000313" key="6">
    <source>
        <dbReference type="EMBL" id="RMB56612.1"/>
    </source>
</evidence>
<organism evidence="6 7">
    <name type="scientific">Dokdonia sinensis</name>
    <dbReference type="NCBI Taxonomy" id="2479847"/>
    <lineage>
        <taxon>Bacteria</taxon>
        <taxon>Pseudomonadati</taxon>
        <taxon>Bacteroidota</taxon>
        <taxon>Flavobacteriia</taxon>
        <taxon>Flavobacteriales</taxon>
        <taxon>Flavobacteriaceae</taxon>
        <taxon>Dokdonia</taxon>
    </lineage>
</organism>
<dbReference type="Pfam" id="PF02782">
    <property type="entry name" value="FGGY_C"/>
    <property type="match status" value="1"/>
</dbReference>
<comment type="similarity">
    <text evidence="1">Belongs to the FGGY kinase family.</text>
</comment>
<dbReference type="PIRSF" id="PIRSF000538">
    <property type="entry name" value="GlpK"/>
    <property type="match status" value="1"/>
</dbReference>
<proteinExistence type="inferred from homology"/>
<reference evidence="6 7" key="1">
    <citation type="submission" date="2018-10" db="EMBL/GenBank/DDBJ databases">
        <title>Dokdonia luteus sp. nov., isolated from sea water.</title>
        <authorList>
            <person name="Zhou L.Y."/>
            <person name="Du Z.J."/>
        </authorList>
    </citation>
    <scope>NUCLEOTIDE SEQUENCE [LARGE SCALE GENOMIC DNA]</scope>
    <source>
        <strain evidence="6 7">SH27</strain>
    </source>
</reference>
<dbReference type="PANTHER" id="PTHR43095:SF5">
    <property type="entry name" value="XYLULOSE KINASE"/>
    <property type="match status" value="1"/>
</dbReference>
<feature type="domain" description="Carbohydrate kinase FGGY C-terminal" evidence="5">
    <location>
        <begin position="261"/>
        <end position="450"/>
    </location>
</feature>
<keyword evidence="7" id="KW-1185">Reference proteome</keyword>
<dbReference type="GO" id="GO:0016301">
    <property type="term" value="F:kinase activity"/>
    <property type="evidence" value="ECO:0007669"/>
    <property type="project" value="UniProtKB-KW"/>
</dbReference>
<dbReference type="GO" id="GO:0005975">
    <property type="term" value="P:carbohydrate metabolic process"/>
    <property type="evidence" value="ECO:0007669"/>
    <property type="project" value="InterPro"/>
</dbReference>
<dbReference type="PANTHER" id="PTHR43095">
    <property type="entry name" value="SUGAR KINASE"/>
    <property type="match status" value="1"/>
</dbReference>
<comment type="caution">
    <text evidence="6">The sequence shown here is derived from an EMBL/GenBank/DDBJ whole genome shotgun (WGS) entry which is preliminary data.</text>
</comment>
<dbReference type="CDD" id="cd07809">
    <property type="entry name" value="ASKHA_NBD_FGGY_BaXK-like"/>
    <property type="match status" value="1"/>
</dbReference>
<evidence type="ECO:0000256" key="1">
    <source>
        <dbReference type="ARBA" id="ARBA00009156"/>
    </source>
</evidence>
<dbReference type="InterPro" id="IPR000577">
    <property type="entry name" value="Carb_kinase_FGGY"/>
</dbReference>
<dbReference type="SUPFAM" id="SSF53067">
    <property type="entry name" value="Actin-like ATPase domain"/>
    <property type="match status" value="2"/>
</dbReference>
<evidence type="ECO:0000313" key="7">
    <source>
        <dbReference type="Proteomes" id="UP000281985"/>
    </source>
</evidence>
<dbReference type="Proteomes" id="UP000281985">
    <property type="component" value="Unassembled WGS sequence"/>
</dbReference>
<evidence type="ECO:0000259" key="5">
    <source>
        <dbReference type="Pfam" id="PF02782"/>
    </source>
</evidence>
<name>A0A3M0G333_9FLAO</name>
<evidence type="ECO:0000256" key="2">
    <source>
        <dbReference type="ARBA" id="ARBA00022679"/>
    </source>
</evidence>
<gene>
    <name evidence="6" type="ORF">EAX61_13485</name>
</gene>
<evidence type="ECO:0000256" key="3">
    <source>
        <dbReference type="ARBA" id="ARBA00022777"/>
    </source>
</evidence>
<dbReference type="RefSeq" id="WP_121918233.1">
    <property type="nucleotide sequence ID" value="NZ_REFV01000015.1"/>
</dbReference>
<dbReference type="OrthoDB" id="9805576at2"/>
<dbReference type="Gene3D" id="3.30.420.40">
    <property type="match status" value="2"/>
</dbReference>
<accession>A0A3M0G333</accession>